<gene>
    <name evidence="2" type="ORF">Hamer_G029010</name>
</gene>
<protein>
    <submittedName>
        <fullName evidence="2">Uncharacterized protein</fullName>
    </submittedName>
</protein>
<feature type="region of interest" description="Disordered" evidence="1">
    <location>
        <begin position="124"/>
        <end position="150"/>
    </location>
</feature>
<feature type="compositionally biased region" description="Polar residues" evidence="1">
    <location>
        <begin position="124"/>
        <end position="133"/>
    </location>
</feature>
<proteinExistence type="predicted"/>
<dbReference type="EMBL" id="JAHLQT010039226">
    <property type="protein sequence ID" value="KAG7156232.1"/>
    <property type="molecule type" value="Genomic_DNA"/>
</dbReference>
<feature type="non-terminal residue" evidence="2">
    <location>
        <position position="187"/>
    </location>
</feature>
<evidence type="ECO:0000313" key="2">
    <source>
        <dbReference type="EMBL" id="KAG7156232.1"/>
    </source>
</evidence>
<reference evidence="2" key="1">
    <citation type="journal article" date="2021" name="Sci. Adv.">
        <title>The American lobster genome reveals insights on longevity, neural, and immune adaptations.</title>
        <authorList>
            <person name="Polinski J.M."/>
            <person name="Zimin A.V."/>
            <person name="Clark K.F."/>
            <person name="Kohn A.B."/>
            <person name="Sadowski N."/>
            <person name="Timp W."/>
            <person name="Ptitsyn A."/>
            <person name="Khanna P."/>
            <person name="Romanova D.Y."/>
            <person name="Williams P."/>
            <person name="Greenwood S.J."/>
            <person name="Moroz L.L."/>
            <person name="Walt D.R."/>
            <person name="Bodnar A.G."/>
        </authorList>
    </citation>
    <scope>NUCLEOTIDE SEQUENCE</scope>
    <source>
        <strain evidence="2">GMGI-L3</strain>
    </source>
</reference>
<accession>A0A8J5MM42</accession>
<dbReference type="Proteomes" id="UP000747542">
    <property type="component" value="Unassembled WGS sequence"/>
</dbReference>
<comment type="caution">
    <text evidence="2">The sequence shown here is derived from an EMBL/GenBank/DDBJ whole genome shotgun (WGS) entry which is preliminary data.</text>
</comment>
<keyword evidence="3" id="KW-1185">Reference proteome</keyword>
<evidence type="ECO:0000313" key="3">
    <source>
        <dbReference type="Proteomes" id="UP000747542"/>
    </source>
</evidence>
<sequence length="187" mass="21175">MGICQPVVCIMSSEWLGTTNEALNQESSLELHFSDPSYDGSLARYLLWMMEASGSTARWIEVVLNWTRQRKDFEWFSVLPSLLHLTVRPSLTPTPHSESVPHPYTSQGVLPSLQHLSESFPHSYTSVTPSLTPKHQRDSLPHSYTSHESFPHSYTSQRVLPTLLHITVSPSLTPTYHSEPFPHSYTS</sequence>
<evidence type="ECO:0000256" key="1">
    <source>
        <dbReference type="SAM" id="MobiDB-lite"/>
    </source>
</evidence>
<organism evidence="2 3">
    <name type="scientific">Homarus americanus</name>
    <name type="common">American lobster</name>
    <dbReference type="NCBI Taxonomy" id="6706"/>
    <lineage>
        <taxon>Eukaryota</taxon>
        <taxon>Metazoa</taxon>
        <taxon>Ecdysozoa</taxon>
        <taxon>Arthropoda</taxon>
        <taxon>Crustacea</taxon>
        <taxon>Multicrustacea</taxon>
        <taxon>Malacostraca</taxon>
        <taxon>Eumalacostraca</taxon>
        <taxon>Eucarida</taxon>
        <taxon>Decapoda</taxon>
        <taxon>Pleocyemata</taxon>
        <taxon>Astacidea</taxon>
        <taxon>Nephropoidea</taxon>
        <taxon>Nephropidae</taxon>
        <taxon>Homarus</taxon>
    </lineage>
</organism>
<dbReference type="AlphaFoldDB" id="A0A8J5MM42"/>
<name>A0A8J5MM42_HOMAM</name>